<proteinExistence type="predicted"/>
<dbReference type="Proteomes" id="UP000642809">
    <property type="component" value="Unassembled WGS sequence"/>
</dbReference>
<evidence type="ECO:0000313" key="2">
    <source>
        <dbReference type="Proteomes" id="UP000642809"/>
    </source>
</evidence>
<dbReference type="SUPFAM" id="SSF63825">
    <property type="entry name" value="YWTD domain"/>
    <property type="match status" value="1"/>
</dbReference>
<accession>A0A8J3CX05</accession>
<keyword evidence="2" id="KW-1185">Reference proteome</keyword>
<dbReference type="PROSITE" id="PS51257">
    <property type="entry name" value="PROKAR_LIPOPROTEIN"/>
    <property type="match status" value="1"/>
</dbReference>
<sequence>MKLHYLIFILFLVSCSGHQERAGTVSKTEIVIPLTEKENFYYLSISVSIIDGEAVVAVYNMWNGELRLSNLQTGKDFFKISIPLEGPNSIPEHFLVNTYIGDDGVFLISNAGSVVYLFNKRGDLIETLNLPDFEEDHGYFYFSDGNKLFFNQNNKLYLNYFAGLYPSRNPNKTYHSILSLSLEDKTYKHMAPLPEENVEKFWGEGHMLPGPFGIYSTYYQGLITGFSISNILRIYNLQGSLLKELQLDLINWKKPIPTEFNYEDLASLSQEAIYELRAYSGQQQKVWKILEMEEGFLVEVLQPDSEADLPRFEVYKFDKEFNFLSSHAFFDDHYTCYQSFVLNNKYHLVDLKAYQENEDELKFGVFGFEDL</sequence>
<protein>
    <submittedName>
        <fullName evidence="1">Uncharacterized protein</fullName>
    </submittedName>
</protein>
<organism evidence="1 2">
    <name type="scientific">Mongoliitalea lutea</name>
    <dbReference type="NCBI Taxonomy" id="849756"/>
    <lineage>
        <taxon>Bacteria</taxon>
        <taxon>Pseudomonadati</taxon>
        <taxon>Bacteroidota</taxon>
        <taxon>Cytophagia</taxon>
        <taxon>Cytophagales</taxon>
        <taxon>Cyclobacteriaceae</taxon>
        <taxon>Mongoliitalea</taxon>
    </lineage>
</organism>
<dbReference type="AlphaFoldDB" id="A0A8J3CX05"/>
<gene>
    <name evidence="1" type="ORF">GCM10008106_19890</name>
</gene>
<name>A0A8J3CX05_9BACT</name>
<reference evidence="1" key="1">
    <citation type="journal article" date="2014" name="Int. J. Syst. Evol. Microbiol.">
        <title>Complete genome sequence of Corynebacterium casei LMG S-19264T (=DSM 44701T), isolated from a smear-ripened cheese.</title>
        <authorList>
            <consortium name="US DOE Joint Genome Institute (JGI-PGF)"/>
            <person name="Walter F."/>
            <person name="Albersmeier A."/>
            <person name="Kalinowski J."/>
            <person name="Ruckert C."/>
        </authorList>
    </citation>
    <scope>NUCLEOTIDE SEQUENCE</scope>
    <source>
        <strain evidence="1">KCTC 23224</strain>
    </source>
</reference>
<evidence type="ECO:0000313" key="1">
    <source>
        <dbReference type="EMBL" id="GHB38712.1"/>
    </source>
</evidence>
<dbReference type="RefSeq" id="WP_189581585.1">
    <property type="nucleotide sequence ID" value="NZ_BMYF01000011.1"/>
</dbReference>
<reference evidence="1" key="2">
    <citation type="submission" date="2020-09" db="EMBL/GenBank/DDBJ databases">
        <authorList>
            <person name="Sun Q."/>
            <person name="Kim S."/>
        </authorList>
    </citation>
    <scope>NUCLEOTIDE SEQUENCE</scope>
    <source>
        <strain evidence="1">KCTC 23224</strain>
    </source>
</reference>
<dbReference type="EMBL" id="BMYF01000011">
    <property type="protein sequence ID" value="GHB38712.1"/>
    <property type="molecule type" value="Genomic_DNA"/>
</dbReference>
<comment type="caution">
    <text evidence="1">The sequence shown here is derived from an EMBL/GenBank/DDBJ whole genome shotgun (WGS) entry which is preliminary data.</text>
</comment>